<dbReference type="AlphaFoldDB" id="A0A0F9QQB3"/>
<keyword evidence="1" id="KW-1133">Transmembrane helix</keyword>
<organism evidence="2">
    <name type="scientific">marine sediment metagenome</name>
    <dbReference type="NCBI Taxonomy" id="412755"/>
    <lineage>
        <taxon>unclassified sequences</taxon>
        <taxon>metagenomes</taxon>
        <taxon>ecological metagenomes</taxon>
    </lineage>
</organism>
<gene>
    <name evidence="2" type="ORF">LCGC14_0987200</name>
</gene>
<dbReference type="EMBL" id="LAZR01003724">
    <property type="protein sequence ID" value="KKN15321.1"/>
    <property type="molecule type" value="Genomic_DNA"/>
</dbReference>
<sequence>MSWASLRPYVLMALAGFLGMALYALVEIAWTDHTQVEANREQAETNQTQIAAIVTFLQQRAGAILPPALQPEPEEEEGEPTP</sequence>
<keyword evidence="1" id="KW-0812">Transmembrane</keyword>
<evidence type="ECO:0000313" key="2">
    <source>
        <dbReference type="EMBL" id="KKN15321.1"/>
    </source>
</evidence>
<accession>A0A0F9QQB3</accession>
<comment type="caution">
    <text evidence="2">The sequence shown here is derived from an EMBL/GenBank/DDBJ whole genome shotgun (WGS) entry which is preliminary data.</text>
</comment>
<reference evidence="2" key="1">
    <citation type="journal article" date="2015" name="Nature">
        <title>Complex archaea that bridge the gap between prokaryotes and eukaryotes.</title>
        <authorList>
            <person name="Spang A."/>
            <person name="Saw J.H."/>
            <person name="Jorgensen S.L."/>
            <person name="Zaremba-Niedzwiedzka K."/>
            <person name="Martijn J."/>
            <person name="Lind A.E."/>
            <person name="van Eijk R."/>
            <person name="Schleper C."/>
            <person name="Guy L."/>
            <person name="Ettema T.J."/>
        </authorList>
    </citation>
    <scope>NUCLEOTIDE SEQUENCE</scope>
</reference>
<keyword evidence="1" id="KW-0472">Membrane</keyword>
<feature type="transmembrane region" description="Helical" evidence="1">
    <location>
        <begin position="6"/>
        <end position="26"/>
    </location>
</feature>
<proteinExistence type="predicted"/>
<protein>
    <submittedName>
        <fullName evidence="2">Uncharacterized protein</fullName>
    </submittedName>
</protein>
<evidence type="ECO:0000256" key="1">
    <source>
        <dbReference type="SAM" id="Phobius"/>
    </source>
</evidence>
<name>A0A0F9QQB3_9ZZZZ</name>